<dbReference type="KEGG" id="tpal:117652027"/>
<dbReference type="PROSITE" id="PS00518">
    <property type="entry name" value="ZF_RING_1"/>
    <property type="match status" value="1"/>
</dbReference>
<dbReference type="OrthoDB" id="6366364at2759"/>
<dbReference type="GO" id="GO:0008270">
    <property type="term" value="F:zinc ion binding"/>
    <property type="evidence" value="ECO:0007669"/>
    <property type="project" value="UniProtKB-KW"/>
</dbReference>
<dbReference type="SUPFAM" id="SSF57850">
    <property type="entry name" value="RING/U-box"/>
    <property type="match status" value="1"/>
</dbReference>
<dbReference type="InterPro" id="IPR013083">
    <property type="entry name" value="Znf_RING/FYVE/PHD"/>
</dbReference>
<dbReference type="SMART" id="SM00184">
    <property type="entry name" value="RING"/>
    <property type="match status" value="1"/>
</dbReference>
<dbReference type="Proteomes" id="UP000515158">
    <property type="component" value="Unplaced"/>
</dbReference>
<evidence type="ECO:0000313" key="6">
    <source>
        <dbReference type="Proteomes" id="UP000515158"/>
    </source>
</evidence>
<dbReference type="Pfam" id="PF14634">
    <property type="entry name" value="zf-RING_5"/>
    <property type="match status" value="1"/>
</dbReference>
<dbReference type="GeneID" id="117652027"/>
<dbReference type="PANTHER" id="PTHR25462:SF296">
    <property type="entry name" value="MEIOTIC P26, ISOFORM F"/>
    <property type="match status" value="1"/>
</dbReference>
<dbReference type="AlphaFoldDB" id="A0A6P9A4W3"/>
<evidence type="ECO:0000256" key="3">
    <source>
        <dbReference type="ARBA" id="ARBA00022833"/>
    </source>
</evidence>
<keyword evidence="2 4" id="KW-0863">Zinc-finger</keyword>
<dbReference type="InterPro" id="IPR017907">
    <property type="entry name" value="Znf_RING_CS"/>
</dbReference>
<evidence type="ECO:0000256" key="2">
    <source>
        <dbReference type="ARBA" id="ARBA00022771"/>
    </source>
</evidence>
<feature type="domain" description="RING-type" evidence="5">
    <location>
        <begin position="41"/>
        <end position="82"/>
    </location>
</feature>
<evidence type="ECO:0000313" key="7">
    <source>
        <dbReference type="RefSeq" id="XP_034252550.1"/>
    </source>
</evidence>
<dbReference type="PANTHER" id="PTHR25462">
    <property type="entry name" value="BONUS, ISOFORM C-RELATED"/>
    <property type="match status" value="1"/>
</dbReference>
<dbReference type="Gene3D" id="3.30.40.10">
    <property type="entry name" value="Zinc/RING finger domain, C3HC4 (zinc finger)"/>
    <property type="match status" value="1"/>
</dbReference>
<organism evidence="7">
    <name type="scientific">Thrips palmi</name>
    <name type="common">Melon thrips</name>
    <dbReference type="NCBI Taxonomy" id="161013"/>
    <lineage>
        <taxon>Eukaryota</taxon>
        <taxon>Metazoa</taxon>
        <taxon>Ecdysozoa</taxon>
        <taxon>Arthropoda</taxon>
        <taxon>Hexapoda</taxon>
        <taxon>Insecta</taxon>
        <taxon>Pterygota</taxon>
        <taxon>Neoptera</taxon>
        <taxon>Paraneoptera</taxon>
        <taxon>Thysanoptera</taxon>
        <taxon>Terebrantia</taxon>
        <taxon>Thripoidea</taxon>
        <taxon>Thripidae</taxon>
        <taxon>Thrips</taxon>
    </lineage>
</organism>
<proteinExistence type="predicted"/>
<dbReference type="RefSeq" id="XP_034252550.1">
    <property type="nucleotide sequence ID" value="XM_034396659.1"/>
</dbReference>
<dbReference type="GO" id="GO:0005654">
    <property type="term" value="C:nucleoplasm"/>
    <property type="evidence" value="ECO:0007669"/>
    <property type="project" value="TreeGrafter"/>
</dbReference>
<dbReference type="GO" id="GO:0061630">
    <property type="term" value="F:ubiquitin protein ligase activity"/>
    <property type="evidence" value="ECO:0007669"/>
    <property type="project" value="TreeGrafter"/>
</dbReference>
<evidence type="ECO:0000259" key="5">
    <source>
        <dbReference type="PROSITE" id="PS50089"/>
    </source>
</evidence>
<evidence type="ECO:0000256" key="4">
    <source>
        <dbReference type="PROSITE-ProRule" id="PRU00175"/>
    </source>
</evidence>
<accession>A0A6P9A4W3</accession>
<reference evidence="7" key="1">
    <citation type="submission" date="2025-08" db="UniProtKB">
        <authorList>
            <consortium name="RefSeq"/>
        </authorList>
    </citation>
    <scope>IDENTIFICATION</scope>
    <source>
        <tissue evidence="7">Total insect</tissue>
    </source>
</reference>
<keyword evidence="3" id="KW-0862">Zinc</keyword>
<keyword evidence="1" id="KW-0479">Metal-binding</keyword>
<dbReference type="InParanoid" id="A0A6P9A4W3"/>
<protein>
    <submittedName>
        <fullName evidence="7">E3 ubiquitin-protein ligase TRIM32-like</fullName>
    </submittedName>
</protein>
<gene>
    <name evidence="7" type="primary">LOC117652027</name>
</gene>
<dbReference type="InterPro" id="IPR001841">
    <property type="entry name" value="Znf_RING"/>
</dbReference>
<dbReference type="InterPro" id="IPR047153">
    <property type="entry name" value="TRIM45/56/19-like"/>
</dbReference>
<dbReference type="PROSITE" id="PS50089">
    <property type="entry name" value="ZF_RING_2"/>
    <property type="match status" value="1"/>
</dbReference>
<evidence type="ECO:0000256" key="1">
    <source>
        <dbReference type="ARBA" id="ARBA00022723"/>
    </source>
</evidence>
<sequence length="195" mass="22094">MSKLYRPSNNFLISIPLTQSFQAEYLPAVSCPKLNTKAMECHICMEDFDSTLRRPKCIIPCGHTVCQHCLEDLKNHVCPTCRKEFSGPVTSLPDNYAILNLVENKHRPKSPSSTSISTNKLWCRKCKKAATDECGDLEHTLCSLRKLRSEQAARSCSEQSARRRGGGRVEDDLMLNHTTLEPWYRPIGTRDVIII</sequence>
<name>A0A6P9A4W3_THRPL</name>
<keyword evidence="6" id="KW-1185">Reference proteome</keyword>